<evidence type="ECO:0000256" key="2">
    <source>
        <dbReference type="ARBA" id="ARBA00022574"/>
    </source>
</evidence>
<feature type="region of interest" description="Disordered" evidence="5">
    <location>
        <begin position="75"/>
        <end position="166"/>
    </location>
</feature>
<feature type="region of interest" description="Disordered" evidence="5">
    <location>
        <begin position="1"/>
        <end position="52"/>
    </location>
</feature>
<protein>
    <submittedName>
        <fullName evidence="6">Chromosome undetermined SCAF21546, whole genome shotgun sequence</fullName>
    </submittedName>
</protein>
<dbReference type="PANTHER" id="PTHR44040">
    <property type="entry name" value="RETINOBLASTOMA-BINDING PROTEIN 5"/>
    <property type="match status" value="1"/>
</dbReference>
<reference evidence="6" key="1">
    <citation type="journal article" date="2004" name="Nature">
        <title>Genome duplication in the teleost fish Tetraodon nigroviridis reveals the early vertebrate proto-karyotype.</title>
        <authorList>
            <person name="Jaillon O."/>
            <person name="Aury J.-M."/>
            <person name="Brunet F."/>
            <person name="Petit J.-L."/>
            <person name="Stange-Thomann N."/>
            <person name="Mauceli E."/>
            <person name="Bouneau L."/>
            <person name="Fischer C."/>
            <person name="Ozouf-Costaz C."/>
            <person name="Bernot A."/>
            <person name="Nicaud S."/>
            <person name="Jaffe D."/>
            <person name="Fisher S."/>
            <person name="Lutfalla G."/>
            <person name="Dossat C."/>
            <person name="Segurens B."/>
            <person name="Dasilva C."/>
            <person name="Salanoubat M."/>
            <person name="Levy M."/>
            <person name="Boudet N."/>
            <person name="Castellano S."/>
            <person name="Anthouard V."/>
            <person name="Jubin C."/>
            <person name="Castelli V."/>
            <person name="Katinka M."/>
            <person name="Vacherie B."/>
            <person name="Biemont C."/>
            <person name="Skalli Z."/>
            <person name="Cattolico L."/>
            <person name="Poulain J."/>
            <person name="De Berardinis V."/>
            <person name="Cruaud C."/>
            <person name="Duprat S."/>
            <person name="Brottier P."/>
            <person name="Coutanceau J.-P."/>
            <person name="Gouzy J."/>
            <person name="Parra G."/>
            <person name="Lardier G."/>
            <person name="Chapple C."/>
            <person name="McKernan K.J."/>
            <person name="McEwan P."/>
            <person name="Bosak S."/>
            <person name="Kellis M."/>
            <person name="Volff J.-N."/>
            <person name="Guigo R."/>
            <person name="Zody M.C."/>
            <person name="Mesirov J."/>
            <person name="Lindblad-Toh K."/>
            <person name="Birren B."/>
            <person name="Nusbaum C."/>
            <person name="Kahn D."/>
            <person name="Robinson-Rechavi M."/>
            <person name="Laudet V."/>
            <person name="Schachter V."/>
            <person name="Quetier F."/>
            <person name="Saurin W."/>
            <person name="Scarpelli C."/>
            <person name="Wincker P."/>
            <person name="Lander E.S."/>
            <person name="Weissenbach J."/>
            <person name="Roest Crollius H."/>
        </authorList>
    </citation>
    <scope>NUCLEOTIDE SEQUENCE [LARGE SCALE GENOMIC DNA]</scope>
</reference>
<keyword evidence="2" id="KW-0853">WD repeat</keyword>
<name>Q4RBF7_TETNG</name>
<sequence length="166" mass="17878">ENWSAFAPDFKELDENVEYEERESEFDIEDEDKSEPEQTGADAAEDEEVDVTTVDPIVAFCSSDEELEDNRALLYVPIAPEVEDPEENPFGPPPDASGLSGAGEDAGAGADKKQRQPCSEMGPAKKKARTTTIELKGVPSDEVHPLLGVKGDGKSKKKTAGRPKGS</sequence>
<reference evidence="6" key="2">
    <citation type="submission" date="2004-02" db="EMBL/GenBank/DDBJ databases">
        <authorList>
            <consortium name="Genoscope"/>
            <consortium name="Whitehead Institute Centre for Genome Research"/>
        </authorList>
    </citation>
    <scope>NUCLEOTIDE SEQUENCE</scope>
</reference>
<dbReference type="PANTHER" id="PTHR44040:SF1">
    <property type="entry name" value="RETINOBLASTOMA-BINDING PROTEIN 5"/>
    <property type="match status" value="1"/>
</dbReference>
<feature type="non-terminal residue" evidence="6">
    <location>
        <position position="166"/>
    </location>
</feature>
<evidence type="ECO:0000256" key="5">
    <source>
        <dbReference type="SAM" id="MobiDB-lite"/>
    </source>
</evidence>
<comment type="subcellular location">
    <subcellularLocation>
        <location evidence="1">Nucleus</location>
    </subcellularLocation>
</comment>
<dbReference type="KEGG" id="tng:GSTEN00038732G001"/>
<feature type="compositionally biased region" description="Basic residues" evidence="5">
    <location>
        <begin position="155"/>
        <end position="166"/>
    </location>
</feature>
<dbReference type="GO" id="GO:0048188">
    <property type="term" value="C:Set1C/COMPASS complex"/>
    <property type="evidence" value="ECO:0007669"/>
    <property type="project" value="InterPro"/>
</dbReference>
<gene>
    <name evidence="6" type="ORF">GSTENG00038732001</name>
</gene>
<accession>Q4RBF7</accession>
<evidence type="ECO:0000256" key="3">
    <source>
        <dbReference type="ARBA" id="ARBA00022737"/>
    </source>
</evidence>
<evidence type="ECO:0000256" key="1">
    <source>
        <dbReference type="ARBA" id="ARBA00004123"/>
    </source>
</evidence>
<feature type="non-terminal residue" evidence="6">
    <location>
        <position position="1"/>
    </location>
</feature>
<dbReference type="EMBL" id="CAAE01021546">
    <property type="protein sequence ID" value="CAG14276.1"/>
    <property type="molecule type" value="Genomic_DNA"/>
</dbReference>
<keyword evidence="3" id="KW-0677">Repeat</keyword>
<keyword evidence="4" id="KW-0539">Nucleus</keyword>
<dbReference type="OrthoDB" id="196858at2759"/>
<organism evidence="6">
    <name type="scientific">Tetraodon nigroviridis</name>
    <name type="common">Spotted green pufferfish</name>
    <name type="synonym">Chelonodon nigroviridis</name>
    <dbReference type="NCBI Taxonomy" id="99883"/>
    <lineage>
        <taxon>Eukaryota</taxon>
        <taxon>Metazoa</taxon>
        <taxon>Chordata</taxon>
        <taxon>Craniata</taxon>
        <taxon>Vertebrata</taxon>
        <taxon>Euteleostomi</taxon>
        <taxon>Actinopterygii</taxon>
        <taxon>Neopterygii</taxon>
        <taxon>Teleostei</taxon>
        <taxon>Neoteleostei</taxon>
        <taxon>Acanthomorphata</taxon>
        <taxon>Eupercaria</taxon>
        <taxon>Tetraodontiformes</taxon>
        <taxon>Tetradontoidea</taxon>
        <taxon>Tetraodontidae</taxon>
        <taxon>Tetraodon</taxon>
    </lineage>
</organism>
<feature type="compositionally biased region" description="Acidic residues" evidence="5">
    <location>
        <begin position="15"/>
        <end position="34"/>
    </location>
</feature>
<evidence type="ECO:0000256" key="4">
    <source>
        <dbReference type="ARBA" id="ARBA00023242"/>
    </source>
</evidence>
<dbReference type="AlphaFoldDB" id="Q4RBF7"/>
<dbReference type="InterPro" id="IPR037850">
    <property type="entry name" value="RBBP5/Swd1"/>
</dbReference>
<proteinExistence type="predicted"/>
<evidence type="ECO:0000313" key="6">
    <source>
        <dbReference type="EMBL" id="CAG14276.1"/>
    </source>
</evidence>